<proteinExistence type="predicted"/>
<feature type="region of interest" description="Disordered" evidence="2">
    <location>
        <begin position="749"/>
        <end position="1257"/>
    </location>
</feature>
<feature type="compositionally biased region" description="Basic and acidic residues" evidence="2">
    <location>
        <begin position="813"/>
        <end position="833"/>
    </location>
</feature>
<evidence type="ECO:0000259" key="4">
    <source>
        <dbReference type="Pfam" id="PF24521"/>
    </source>
</evidence>
<feature type="region of interest" description="Disordered" evidence="2">
    <location>
        <begin position="1"/>
        <end position="430"/>
    </location>
</feature>
<feature type="compositionally biased region" description="Basic and acidic residues" evidence="2">
    <location>
        <begin position="894"/>
        <end position="913"/>
    </location>
</feature>
<feature type="region of interest" description="Disordered" evidence="2">
    <location>
        <begin position="1605"/>
        <end position="1657"/>
    </location>
</feature>
<feature type="compositionally biased region" description="Basic and acidic residues" evidence="2">
    <location>
        <begin position="167"/>
        <end position="189"/>
    </location>
</feature>
<dbReference type="InterPro" id="IPR002110">
    <property type="entry name" value="Ankyrin_rpt"/>
</dbReference>
<reference evidence="5 6" key="1">
    <citation type="journal article" date="2024" name="IMA Fungus">
        <title>IMA Genome - F19 : A genome assembly and annotation guide to empower mycologists, including annotated draft genome sequences of Ceratocystis pirilliformis, Diaporthe australafricana, Fusarium ophioides, Paecilomyces lecythidis, and Sporothrix stenoceras.</title>
        <authorList>
            <person name="Aylward J."/>
            <person name="Wilson A.M."/>
            <person name="Visagie C.M."/>
            <person name="Spraker J."/>
            <person name="Barnes I."/>
            <person name="Buitendag C."/>
            <person name="Ceriani C."/>
            <person name="Del Mar Angel L."/>
            <person name="du Plessis D."/>
            <person name="Fuchs T."/>
            <person name="Gasser K."/>
            <person name="Kramer D."/>
            <person name="Li W."/>
            <person name="Munsamy K."/>
            <person name="Piso A."/>
            <person name="Price J.L."/>
            <person name="Sonnekus B."/>
            <person name="Thomas C."/>
            <person name="van der Nest A."/>
            <person name="van Dijk A."/>
            <person name="van Heerden A."/>
            <person name="van Vuuren N."/>
            <person name="Yilmaz N."/>
            <person name="Duong T.A."/>
            <person name="van der Merwe N.A."/>
            <person name="Wingfield M.J."/>
            <person name="Wingfield B.D."/>
        </authorList>
    </citation>
    <scope>NUCLEOTIDE SEQUENCE [LARGE SCALE GENOMIC DNA]</scope>
    <source>
        <strain evidence="5 6">CMW 5346</strain>
    </source>
</reference>
<comment type="caution">
    <text evidence="5">The sequence shown here is derived from an EMBL/GenBank/DDBJ whole genome shotgun (WGS) entry which is preliminary data.</text>
</comment>
<feature type="compositionally biased region" description="Low complexity" evidence="2">
    <location>
        <begin position="412"/>
        <end position="426"/>
    </location>
</feature>
<dbReference type="SMART" id="SM00248">
    <property type="entry name" value="ANK"/>
    <property type="match status" value="5"/>
</dbReference>
<feature type="compositionally biased region" description="Low complexity" evidence="2">
    <location>
        <begin position="1108"/>
        <end position="1119"/>
    </location>
</feature>
<protein>
    <recommendedName>
        <fullName evidence="7">Ankyrin repeat protein</fullName>
    </recommendedName>
</protein>
<dbReference type="InterPro" id="IPR056485">
    <property type="entry name" value="ARM_KRIT1"/>
</dbReference>
<organism evidence="5 6">
    <name type="scientific">Sporothrix stenoceras</name>
    <dbReference type="NCBI Taxonomy" id="5173"/>
    <lineage>
        <taxon>Eukaryota</taxon>
        <taxon>Fungi</taxon>
        <taxon>Dikarya</taxon>
        <taxon>Ascomycota</taxon>
        <taxon>Pezizomycotina</taxon>
        <taxon>Sordariomycetes</taxon>
        <taxon>Sordariomycetidae</taxon>
        <taxon>Ophiostomatales</taxon>
        <taxon>Ophiostomataceae</taxon>
        <taxon>Sporothrix</taxon>
    </lineage>
</organism>
<feature type="region of interest" description="Disordered" evidence="2">
    <location>
        <begin position="565"/>
        <end position="615"/>
    </location>
</feature>
<dbReference type="Pfam" id="PF24513">
    <property type="entry name" value="DUF7593"/>
    <property type="match status" value="1"/>
</dbReference>
<dbReference type="PROSITE" id="PS50088">
    <property type="entry name" value="ANK_REPEAT"/>
    <property type="match status" value="2"/>
</dbReference>
<dbReference type="InterPro" id="IPR056015">
    <property type="entry name" value="DUF7593"/>
</dbReference>
<evidence type="ECO:0008006" key="7">
    <source>
        <dbReference type="Google" id="ProtNLM"/>
    </source>
</evidence>
<evidence type="ECO:0000256" key="1">
    <source>
        <dbReference type="PROSITE-ProRule" id="PRU00023"/>
    </source>
</evidence>
<sequence length="1657" mass="183131">MDAQNAAEATSTKPNASSTASASRVSDSQRQKSTSASAASVSRSPTLSRAAPPSARDSKSSSKPSATSATASSSAKERSRGSAARTASPTSTRDAKASASSSRDIKQDDDGGTDGNSEAETIVLSKDGSPSKPRSRKVIKHEDKDKPNGTSASSAVLTDLAPPSRRQAADKKDGSTEKRDKGDKGDKSAAGDASDGASVPKKKRLHERLQPGSARTKDTSSSLSSAPASPPRSRNTSSRPHSGSDSDRGPRTKSPKRSSSTASKDRLRPPEKLVPHKRKAPKVESDDDAEGHSARRLRLASAGAGGDGTSHSSKKESSRSSLGNNGNANGNGSGSRASASRSNRDASQNRSLSPQPRPHRRSLSTQLQSQSSGLGLKKKRVPAPLQSTDYNSDDSSASASPHIRSAKLRRLATPATAESATSPAKTATHKKHLDAHGQTYLAKACSRGELDLVKQRLGERPSDLDYADFAGNTPLQIAALNGYGEIVKFLIDAGCNLDCVNNDKDTPLLDAVDNGHLDVVKLLLDAGVNPRKANVNGEEPLDRATDDIDNCEEIRAALIEAKKKVGERRLTSEEHRHETDDLRSHNSHNPDSPQRSPAPTSRRPGTIRATKTSNHLLYMPMDDKTLRQAAGRGDEENVIRILQVRDTFDDPESMVAASRGGHDIILQMLLALGKANPDPAPISSAPPEHATPILAAIGQENIKIISLLLEQSSFDPTKRFNGNTYYEIARQRQGPNWKEEEDMLKKAYDSYKKSHGNSRTKDKDVESRRSSRAVEQSDDTPSARAHKRKLSSPSQERPKKSATGSKAATPLAAREEKSSQKRSSDHATSRGDGKASTTATAKSRQRNDRSPSVSNRDTPPPPKQSTKSKKLDSDSIAVSSEGESVKPRRKKLISGRELKDEKVLREKERERQRRASIASTKAPTPPKDASSPREPRSDDTVADKEKARAEKHRDRDRDRARQLKKEGLKESASGATGEGVGKRNRLSETPPNANHSDKDTSEAPIKRRKLEVDNGTSKERRPSKGSAPPDDTPAKALASSKASLKRRDDDDRKTPSGSTKTKKRDPSSDRGRQDSSKPSVSPVEKSIHVKSEDVDVEMADVSSERRSSSGASAAASAEAEAARQKEEDMKKAEAKAQAEAKKKEDEEREKRRRRQEEEDEKRQKEEKRKKEEEKRRREEAEEEARLKEEAEKKKKKELEEKKKKEEEEKQKQRKKLEEEERRRKEEERKQKEEEEKKRLEEEEKEKKRRQEEEERKRKLLEEEERRKREEEERLRQEQLEKEAAEEARRKLEEEERKKREQEEQERIAAEKKAAEELRRRQLEEEERVRVAKLPPALQWLSLCDNPKQPATAQLFKTMQGVRYDCINVDATGTAEGREQWLLNTQVALILGEKDLTLSQFPTWRRLPVGTIAKRVIWGLEGDRYSLTDPDFYDLGKQLPNYYDGQDPKKLGTMAIEKLRRNAWEKFAATDMFFVKVSDVMNIIPNVPHLRDVRLALVYRELPDKEAQLLTFTATHKWKNDPNADELLGFAPGTKYFINGSLVGQHRPGMRGTCKTPPPEVRVPRRGLVAVPVDDPEFASISKSMGIDPLSFPGYAAFVLRQQNGLPSVPSSRTPSGHVNGTVRINGSNRTGPAHTTSPHNSRPPQPIVNGINGTKSG</sequence>
<keyword evidence="6" id="KW-1185">Reference proteome</keyword>
<feature type="compositionally biased region" description="Low complexity" evidence="2">
    <location>
        <begin position="219"/>
        <end position="241"/>
    </location>
</feature>
<feature type="domain" description="DUF7593" evidence="3">
    <location>
        <begin position="1329"/>
        <end position="1488"/>
    </location>
</feature>
<evidence type="ECO:0000256" key="2">
    <source>
        <dbReference type="SAM" id="MobiDB-lite"/>
    </source>
</evidence>
<feature type="compositionally biased region" description="Basic and acidic residues" evidence="2">
    <location>
        <begin position="995"/>
        <end position="1022"/>
    </location>
</feature>
<dbReference type="SUPFAM" id="SSF48403">
    <property type="entry name" value="Ankyrin repeat"/>
    <property type="match status" value="1"/>
</dbReference>
<dbReference type="PANTHER" id="PTHR24149">
    <property type="entry name" value="ANKYRIN REPEAT DOMAIN-CONTAINING PROTEIN 12"/>
    <property type="match status" value="1"/>
</dbReference>
<feature type="compositionally biased region" description="Low complexity" evidence="2">
    <location>
        <begin position="319"/>
        <end position="351"/>
    </location>
</feature>
<evidence type="ECO:0000259" key="3">
    <source>
        <dbReference type="Pfam" id="PF24513"/>
    </source>
</evidence>
<name>A0ABR3YNX2_9PEZI</name>
<feature type="compositionally biased region" description="Basic and acidic residues" evidence="2">
    <location>
        <begin position="1120"/>
        <end position="1257"/>
    </location>
</feature>
<accession>A0ABR3YNX2</accession>
<keyword evidence="1" id="KW-0040">ANK repeat</keyword>
<gene>
    <name evidence="5" type="ORF">Sste5346_008675</name>
</gene>
<feature type="repeat" description="ANK" evidence="1">
    <location>
        <begin position="470"/>
        <end position="502"/>
    </location>
</feature>
<dbReference type="InterPro" id="IPR036770">
    <property type="entry name" value="Ankyrin_rpt-contain_sf"/>
</dbReference>
<feature type="compositionally biased region" description="Polar residues" evidence="2">
    <location>
        <begin position="587"/>
        <end position="599"/>
    </location>
</feature>
<feature type="domain" description="KRIT1 ARM-repeats" evidence="4">
    <location>
        <begin position="605"/>
        <end position="753"/>
    </location>
</feature>
<evidence type="ECO:0000313" key="6">
    <source>
        <dbReference type="Proteomes" id="UP001583186"/>
    </source>
</evidence>
<feature type="compositionally biased region" description="Basic and acidic residues" evidence="2">
    <location>
        <begin position="565"/>
        <end position="584"/>
    </location>
</feature>
<dbReference type="Gene3D" id="1.25.40.20">
    <property type="entry name" value="Ankyrin repeat-containing domain"/>
    <property type="match status" value="1"/>
</dbReference>
<feature type="compositionally biased region" description="Polar residues" evidence="2">
    <location>
        <begin position="1605"/>
        <end position="1640"/>
    </location>
</feature>
<feature type="compositionally biased region" description="Basic and acidic residues" evidence="2">
    <location>
        <begin position="1045"/>
        <end position="1054"/>
    </location>
</feature>
<dbReference type="Proteomes" id="UP001583186">
    <property type="component" value="Unassembled WGS sequence"/>
</dbReference>
<dbReference type="PANTHER" id="PTHR24149:SF14">
    <property type="entry name" value="ANKYRIN REPEAT DOMAIN 12"/>
    <property type="match status" value="1"/>
</dbReference>
<dbReference type="EMBL" id="JAWCUI010000069">
    <property type="protein sequence ID" value="KAL1889817.1"/>
    <property type="molecule type" value="Genomic_DNA"/>
</dbReference>
<feature type="compositionally biased region" description="Basic and acidic residues" evidence="2">
    <location>
        <begin position="1064"/>
        <end position="1075"/>
    </location>
</feature>
<evidence type="ECO:0000313" key="5">
    <source>
        <dbReference type="EMBL" id="KAL1889817.1"/>
    </source>
</evidence>
<dbReference type="PROSITE" id="PS50297">
    <property type="entry name" value="ANK_REP_REGION"/>
    <property type="match status" value="2"/>
</dbReference>
<dbReference type="InterPro" id="IPR053210">
    <property type="entry name" value="ANKRD12"/>
</dbReference>
<feature type="compositionally biased region" description="Basic and acidic residues" evidence="2">
    <location>
        <begin position="930"/>
        <end position="969"/>
    </location>
</feature>
<dbReference type="Pfam" id="PF24521">
    <property type="entry name" value="Ank_KRIT1"/>
    <property type="match status" value="1"/>
</dbReference>
<feature type="compositionally biased region" description="Basic and acidic residues" evidence="2">
    <location>
        <begin position="759"/>
        <end position="769"/>
    </location>
</feature>
<feature type="repeat" description="ANK" evidence="1">
    <location>
        <begin position="503"/>
        <end position="535"/>
    </location>
</feature>
<dbReference type="Pfam" id="PF12796">
    <property type="entry name" value="Ank_2"/>
    <property type="match status" value="1"/>
</dbReference>
<feature type="compositionally biased region" description="Low complexity" evidence="2">
    <location>
        <begin position="363"/>
        <end position="375"/>
    </location>
</feature>
<feature type="region of interest" description="Disordered" evidence="2">
    <location>
        <begin position="1285"/>
        <end position="1307"/>
    </location>
</feature>
<feature type="compositionally biased region" description="Low complexity" evidence="2">
    <location>
        <begin position="16"/>
        <end position="74"/>
    </location>
</feature>
<feature type="compositionally biased region" description="Basic and acidic residues" evidence="2">
    <location>
        <begin position="263"/>
        <end position="274"/>
    </location>
</feature>